<evidence type="ECO:0000313" key="4">
    <source>
        <dbReference type="Proteomes" id="UP000469011"/>
    </source>
</evidence>
<dbReference type="InterPro" id="IPR006698">
    <property type="entry name" value="UPF0229"/>
</dbReference>
<dbReference type="NCBIfam" id="NF003707">
    <property type="entry name" value="PRK05325.1-2"/>
    <property type="match status" value="1"/>
</dbReference>
<dbReference type="HAMAP" id="MF_01232">
    <property type="entry name" value="UPF0229"/>
    <property type="match status" value="1"/>
</dbReference>
<dbReference type="EMBL" id="JAAAMG010000025">
    <property type="protein sequence ID" value="NDW07220.1"/>
    <property type="molecule type" value="Genomic_DNA"/>
</dbReference>
<dbReference type="PANTHER" id="PTHR30510:SF2">
    <property type="entry name" value="UPF0229 PROTEIN YEAH"/>
    <property type="match status" value="1"/>
</dbReference>
<comment type="similarity">
    <text evidence="1">Belongs to the UPF0229 family.</text>
</comment>
<keyword evidence="4" id="KW-1185">Reference proteome</keyword>
<proteinExistence type="inferred from homology"/>
<dbReference type="NCBIfam" id="NF003708">
    <property type="entry name" value="PRK05325.1-3"/>
    <property type="match status" value="1"/>
</dbReference>
<dbReference type="RefSeq" id="WP_163465674.1">
    <property type="nucleotide sequence ID" value="NZ_JAAAMG010000025.1"/>
</dbReference>
<dbReference type="PANTHER" id="PTHR30510">
    <property type="entry name" value="UPF0229 PROTEIN YEAH"/>
    <property type="match status" value="1"/>
</dbReference>
<organism evidence="3 4">
    <name type="scientific">Jiella pacifica</name>
    <dbReference type="NCBI Taxonomy" id="2696469"/>
    <lineage>
        <taxon>Bacteria</taxon>
        <taxon>Pseudomonadati</taxon>
        <taxon>Pseudomonadota</taxon>
        <taxon>Alphaproteobacteria</taxon>
        <taxon>Hyphomicrobiales</taxon>
        <taxon>Aurantimonadaceae</taxon>
        <taxon>Jiella</taxon>
    </lineage>
</organism>
<dbReference type="AlphaFoldDB" id="A0A6N9T7I1"/>
<accession>A0A6N9T7I1</accession>
<evidence type="ECO:0000313" key="3">
    <source>
        <dbReference type="EMBL" id="NDW07220.1"/>
    </source>
</evidence>
<evidence type="ECO:0000256" key="2">
    <source>
        <dbReference type="SAM" id="MobiDB-lite"/>
    </source>
</evidence>
<name>A0A6N9T7I1_9HYPH</name>
<dbReference type="Pfam" id="PF04285">
    <property type="entry name" value="DUF444"/>
    <property type="match status" value="1"/>
</dbReference>
<comment type="caution">
    <text evidence="3">The sequence shown here is derived from an EMBL/GenBank/DDBJ whole genome shotgun (WGS) entry which is preliminary data.</text>
</comment>
<feature type="region of interest" description="Disordered" evidence="2">
    <location>
        <begin position="83"/>
        <end position="108"/>
    </location>
</feature>
<gene>
    <name evidence="3" type="ORF">GTK09_22635</name>
</gene>
<protein>
    <recommendedName>
        <fullName evidence="1">UPF0229 protein GTK09_22635</fullName>
    </recommendedName>
</protein>
<feature type="compositionally biased region" description="Basic and acidic residues" evidence="2">
    <location>
        <begin position="83"/>
        <end position="92"/>
    </location>
</feature>
<evidence type="ECO:0000256" key="1">
    <source>
        <dbReference type="HAMAP-Rule" id="MF_01232"/>
    </source>
</evidence>
<dbReference type="Proteomes" id="UP000469011">
    <property type="component" value="Unassembled WGS sequence"/>
</dbReference>
<reference evidence="3 4" key="1">
    <citation type="submission" date="2020-01" db="EMBL/GenBank/DDBJ databases">
        <title>Jiella pacifica sp. nov.</title>
        <authorList>
            <person name="Xue Z."/>
            <person name="Zhu S."/>
            <person name="Chen J."/>
            <person name="Yang J."/>
        </authorList>
    </citation>
    <scope>NUCLEOTIDE SEQUENCE [LARGE SCALE GENOMIC DNA]</scope>
    <source>
        <strain evidence="3 4">40Bstr34</strain>
    </source>
</reference>
<sequence length="434" mass="49525">MHIIDRRPDPGGKSLANRQRFMRRARALVKQAVREASGSRKIREIDGGGAVTIPADGVHEPSFHAGRDGGMRDYVLPGNKKFVSGDRIERPKQGGGSGSQGSADGEGEDNFRFVLSREEFLDLFLEDLELPNLAKRQVMGDAIERRHPAGFKTSGPPSSLSVGRTMRRSLSRRVALKRPNPRELEAMRRELAELEADADDHTRIAALKAEIERQERRAKVIPFIDPVDLRYRRIEVTPEPIARAAMFCLMDVSASMDEHMKDLAKRFFSLLYLFLTRRYKQVEIVFIRHTHEAKEVDEETFFHSRESGGTVISSALIEMAKIAKARYPADQWNIYAAQASDGDNLSSDNARSLAILRETILPMAQYYAYLQVGRGDYDREDGVFARQETTLWRAYQELIRPNLPMAMRKVNDRRDIYPVFRELFERRDEAAEAR</sequence>